<keyword evidence="2 3" id="KW-0040">ANK repeat</keyword>
<evidence type="ECO:0000256" key="1">
    <source>
        <dbReference type="ARBA" id="ARBA00022737"/>
    </source>
</evidence>
<feature type="region of interest" description="Disordered" evidence="4">
    <location>
        <begin position="23"/>
        <end position="58"/>
    </location>
</feature>
<evidence type="ECO:0000313" key="6">
    <source>
        <dbReference type="EMBL" id="PRY57530.1"/>
    </source>
</evidence>
<feature type="compositionally biased region" description="Polar residues" evidence="4">
    <location>
        <begin position="23"/>
        <end position="37"/>
    </location>
</feature>
<dbReference type="Gene3D" id="1.25.40.20">
    <property type="entry name" value="Ankyrin repeat-containing domain"/>
    <property type="match status" value="2"/>
</dbReference>
<protein>
    <submittedName>
        <fullName evidence="6">Uncharacterized protein</fullName>
    </submittedName>
</protein>
<dbReference type="RefSeq" id="WP_106297881.1">
    <property type="nucleotide sequence ID" value="NZ_PVTI01000015.1"/>
</dbReference>
<comment type="caution">
    <text evidence="6">The sequence shown here is derived from an EMBL/GenBank/DDBJ whole genome shotgun (WGS) entry which is preliminary data.</text>
</comment>
<dbReference type="PANTHER" id="PTHR24171">
    <property type="entry name" value="ANKYRIN REPEAT DOMAIN-CONTAINING PROTEIN 39-RELATED"/>
    <property type="match status" value="1"/>
</dbReference>
<dbReference type="PROSITE" id="PS50297">
    <property type="entry name" value="ANK_REP_REGION"/>
    <property type="match status" value="2"/>
</dbReference>
<accession>A0A2T0UHW6</accession>
<evidence type="ECO:0000256" key="4">
    <source>
        <dbReference type="SAM" id="MobiDB-lite"/>
    </source>
</evidence>
<evidence type="ECO:0000313" key="7">
    <source>
        <dbReference type="Proteomes" id="UP000237822"/>
    </source>
</evidence>
<dbReference type="InterPro" id="IPR002110">
    <property type="entry name" value="Ankyrin_rpt"/>
</dbReference>
<reference evidence="6 7" key="1">
    <citation type="submission" date="2018-03" db="EMBL/GenBank/DDBJ databases">
        <title>Genomic Encyclopedia of Archaeal and Bacterial Type Strains, Phase II (KMG-II): from individual species to whole genera.</title>
        <authorList>
            <person name="Goeker M."/>
        </authorList>
    </citation>
    <scope>NUCLEOTIDE SEQUENCE [LARGE SCALE GENOMIC DNA]</scope>
    <source>
        <strain evidence="6 7">ATCC BAA-1496</strain>
    </source>
</reference>
<evidence type="ECO:0000256" key="5">
    <source>
        <dbReference type="SAM" id="SignalP"/>
    </source>
</evidence>
<gene>
    <name evidence="6" type="ORF">BCF74_11544</name>
</gene>
<feature type="repeat" description="ANK" evidence="3">
    <location>
        <begin position="89"/>
        <end position="121"/>
    </location>
</feature>
<dbReference type="PANTHER" id="PTHR24171:SF9">
    <property type="entry name" value="ANKYRIN REPEAT DOMAIN-CONTAINING PROTEIN 39"/>
    <property type="match status" value="1"/>
</dbReference>
<dbReference type="OrthoDB" id="9812708at2"/>
<feature type="repeat" description="ANK" evidence="3">
    <location>
        <begin position="359"/>
        <end position="396"/>
    </location>
</feature>
<dbReference type="EMBL" id="PVTI01000015">
    <property type="protein sequence ID" value="PRY57530.1"/>
    <property type="molecule type" value="Genomic_DNA"/>
</dbReference>
<dbReference type="SMART" id="SM00248">
    <property type="entry name" value="ANK"/>
    <property type="match status" value="8"/>
</dbReference>
<feature type="repeat" description="ANK" evidence="3">
    <location>
        <begin position="227"/>
        <end position="259"/>
    </location>
</feature>
<dbReference type="InterPro" id="IPR036770">
    <property type="entry name" value="Ankyrin_rpt-contain_sf"/>
</dbReference>
<dbReference type="SUPFAM" id="SSF48403">
    <property type="entry name" value="Ankyrin repeat"/>
    <property type="match status" value="1"/>
</dbReference>
<sequence>MTSTPFGVAGVALAALVALTACSSPSPTGRATPTGDRSASEDRSRSGGPATSGDQSLDQQLRDAAWKNGVATATRLIEKGADVNAKDETQQSAYLIATSEGHLDLLRLTLANGAKVDDKDSWNGTGLIRAAERGHALVVGELLRAGIAKDHVNRIGYQAIHEAIWLGEDTDAYADTVRVLVAGGVQLDKKSGQEGLTPLEMVRERGYGRVRPVLEKVASGGAPAAADANSALLQAVSAGDADMVALALRAGADLETRDSSDRTALLLAATEDRVDVARLLVAMGADPDARDNRQDTPWLVTGVTGSVAMLEALLPARPDLTLRNRYGGVSVIPASERGHVDYVRRVVQTGIDVNHVNDLGWTALLEAVILGDGGPRHQEIVRILLEAGADAGIADKDGVTALEHARAKGQDAIVRILEAAED</sequence>
<keyword evidence="5" id="KW-0732">Signal</keyword>
<proteinExistence type="predicted"/>
<evidence type="ECO:0000256" key="2">
    <source>
        <dbReference type="ARBA" id="ARBA00023043"/>
    </source>
</evidence>
<keyword evidence="1" id="KW-0677">Repeat</keyword>
<dbReference type="PROSITE" id="PS50088">
    <property type="entry name" value="ANK_REPEAT"/>
    <property type="match status" value="4"/>
</dbReference>
<evidence type="ECO:0000256" key="3">
    <source>
        <dbReference type="PROSITE-ProRule" id="PRU00023"/>
    </source>
</evidence>
<organism evidence="6 7">
    <name type="scientific">Knoellia remsis</name>
    <dbReference type="NCBI Taxonomy" id="407159"/>
    <lineage>
        <taxon>Bacteria</taxon>
        <taxon>Bacillati</taxon>
        <taxon>Actinomycetota</taxon>
        <taxon>Actinomycetes</taxon>
        <taxon>Micrococcales</taxon>
        <taxon>Intrasporangiaceae</taxon>
        <taxon>Knoellia</taxon>
    </lineage>
</organism>
<dbReference type="Proteomes" id="UP000237822">
    <property type="component" value="Unassembled WGS sequence"/>
</dbReference>
<keyword evidence="7" id="KW-1185">Reference proteome</keyword>
<feature type="chain" id="PRO_5038392461" evidence="5">
    <location>
        <begin position="24"/>
        <end position="422"/>
    </location>
</feature>
<dbReference type="AlphaFoldDB" id="A0A2T0UHW6"/>
<feature type="signal peptide" evidence="5">
    <location>
        <begin position="1"/>
        <end position="23"/>
    </location>
</feature>
<feature type="repeat" description="ANK" evidence="3">
    <location>
        <begin position="260"/>
        <end position="292"/>
    </location>
</feature>
<name>A0A2T0UHW6_9MICO</name>
<dbReference type="Pfam" id="PF12796">
    <property type="entry name" value="Ank_2"/>
    <property type="match status" value="3"/>
</dbReference>